<comment type="similarity">
    <text evidence="1">Belongs to the DCK/DGK family.</text>
</comment>
<keyword evidence="2" id="KW-0808">Transferase</keyword>
<dbReference type="AlphaFoldDB" id="A0A2S7KR03"/>
<evidence type="ECO:0000256" key="7">
    <source>
        <dbReference type="PIRSR" id="PIRSR000705-2"/>
    </source>
</evidence>
<dbReference type="InterPro" id="IPR031314">
    <property type="entry name" value="DNK_dom"/>
</dbReference>
<feature type="binding site" evidence="7">
    <location>
        <position position="43"/>
    </location>
    <ligand>
        <name>substrate</name>
    </ligand>
</feature>
<feature type="binding site" evidence="7">
    <location>
        <position position="145"/>
    </location>
    <ligand>
        <name>substrate</name>
    </ligand>
</feature>
<reference evidence="10 11" key="1">
    <citation type="submission" date="2016-11" db="EMBL/GenBank/DDBJ databases">
        <title>Trade-off between light-utilization and light-protection in marine flavobacteria.</title>
        <authorList>
            <person name="Kumagai Y."/>
        </authorList>
    </citation>
    <scope>NUCLEOTIDE SEQUENCE [LARGE SCALE GENOMIC DNA]</scope>
    <source>
        <strain evidence="10 11">NBRC 107741</strain>
    </source>
</reference>
<dbReference type="GO" id="GO:0019136">
    <property type="term" value="F:deoxynucleoside kinase activity"/>
    <property type="evidence" value="ECO:0007669"/>
    <property type="project" value="InterPro"/>
</dbReference>
<evidence type="ECO:0000256" key="4">
    <source>
        <dbReference type="ARBA" id="ARBA00022777"/>
    </source>
</evidence>
<evidence type="ECO:0000313" key="10">
    <source>
        <dbReference type="EMBL" id="PQB05054.1"/>
    </source>
</evidence>
<dbReference type="InterPro" id="IPR027417">
    <property type="entry name" value="P-loop_NTPase"/>
</dbReference>
<dbReference type="EMBL" id="MQUB01000001">
    <property type="protein sequence ID" value="PQB05054.1"/>
    <property type="molecule type" value="Genomic_DNA"/>
</dbReference>
<evidence type="ECO:0000256" key="8">
    <source>
        <dbReference type="PIRSR" id="PIRSR000705-3"/>
    </source>
</evidence>
<gene>
    <name evidence="10" type="ORF">BST85_09220</name>
</gene>
<feature type="binding site" evidence="7">
    <location>
        <position position="79"/>
    </location>
    <ligand>
        <name>substrate</name>
    </ligand>
</feature>
<protein>
    <submittedName>
        <fullName evidence="10">Deoxynucleoside kinase</fullName>
    </submittedName>
</protein>
<keyword evidence="4 10" id="KW-0418">Kinase</keyword>
<evidence type="ECO:0000256" key="3">
    <source>
        <dbReference type="ARBA" id="ARBA00022741"/>
    </source>
</evidence>
<dbReference type="SUPFAM" id="SSF52540">
    <property type="entry name" value="P-loop containing nucleoside triphosphate hydrolases"/>
    <property type="match status" value="1"/>
</dbReference>
<dbReference type="Gene3D" id="3.40.50.300">
    <property type="entry name" value="P-loop containing nucleotide triphosphate hydrolases"/>
    <property type="match status" value="1"/>
</dbReference>
<dbReference type="Proteomes" id="UP000239800">
    <property type="component" value="Unassembled WGS sequence"/>
</dbReference>
<dbReference type="RefSeq" id="WP_104812986.1">
    <property type="nucleotide sequence ID" value="NZ_MQUB01000001.1"/>
</dbReference>
<evidence type="ECO:0000256" key="1">
    <source>
        <dbReference type="ARBA" id="ARBA00007420"/>
    </source>
</evidence>
<organism evidence="10 11">
    <name type="scientific">Aureitalea marina</name>
    <dbReference type="NCBI Taxonomy" id="930804"/>
    <lineage>
        <taxon>Bacteria</taxon>
        <taxon>Pseudomonadati</taxon>
        <taxon>Bacteroidota</taxon>
        <taxon>Flavobacteriia</taxon>
        <taxon>Flavobacteriales</taxon>
        <taxon>Flavobacteriaceae</taxon>
        <taxon>Aureitalea</taxon>
    </lineage>
</organism>
<keyword evidence="5 8" id="KW-0067">ATP-binding</keyword>
<name>A0A2S7KR03_9FLAO</name>
<feature type="active site" description="Proton acceptor" evidence="6">
    <location>
        <position position="78"/>
    </location>
</feature>
<keyword evidence="3 8" id="KW-0547">Nucleotide-binding</keyword>
<dbReference type="PIRSF" id="PIRSF000705">
    <property type="entry name" value="DNK"/>
    <property type="match status" value="1"/>
</dbReference>
<dbReference type="Pfam" id="PF01712">
    <property type="entry name" value="dNK"/>
    <property type="match status" value="1"/>
</dbReference>
<dbReference type="FunFam" id="3.40.50.300:FF:000659">
    <property type="entry name" value="Deoxyguanosine kinase"/>
    <property type="match status" value="1"/>
</dbReference>
<feature type="binding site" evidence="8">
    <location>
        <begin position="7"/>
        <end position="15"/>
    </location>
    <ligand>
        <name>ATP</name>
        <dbReference type="ChEBI" id="CHEBI:30616"/>
    </ligand>
</feature>
<evidence type="ECO:0000259" key="9">
    <source>
        <dbReference type="Pfam" id="PF01712"/>
    </source>
</evidence>
<evidence type="ECO:0000313" key="11">
    <source>
        <dbReference type="Proteomes" id="UP000239800"/>
    </source>
</evidence>
<feature type="binding site" evidence="7">
    <location>
        <position position="54"/>
    </location>
    <ligand>
        <name>substrate</name>
    </ligand>
</feature>
<keyword evidence="11" id="KW-1185">Reference proteome</keyword>
<dbReference type="OrthoDB" id="9776634at2"/>
<feature type="domain" description="Deoxynucleoside kinase" evidence="9">
    <location>
        <begin position="4"/>
        <end position="197"/>
    </location>
</feature>
<dbReference type="CDD" id="cd01673">
    <property type="entry name" value="dNK"/>
    <property type="match status" value="1"/>
</dbReference>
<dbReference type="PANTHER" id="PTHR10513">
    <property type="entry name" value="DEOXYNUCLEOSIDE KINASE"/>
    <property type="match status" value="1"/>
</dbReference>
<feature type="binding site" evidence="7">
    <location>
        <position position="31"/>
    </location>
    <ligand>
        <name>substrate</name>
    </ligand>
</feature>
<dbReference type="InterPro" id="IPR050566">
    <property type="entry name" value="Deoxyribonucleoside_kinase"/>
</dbReference>
<evidence type="ECO:0000256" key="5">
    <source>
        <dbReference type="ARBA" id="ARBA00022840"/>
    </source>
</evidence>
<feature type="binding site" evidence="8">
    <location>
        <begin position="180"/>
        <end position="182"/>
    </location>
    <ligand>
        <name>ATP</name>
        <dbReference type="ChEBI" id="CHEBI:30616"/>
    </ligand>
</feature>
<sequence length="206" mass="24257">MHVAVAGNIGSGKTTLTRLLAKHYRWKAHYEDVEDNPYLDDFYNQMERWSFNLQIYFLNSRFRQIVDIRRRGKNVIQDRTIYEDAYIFAPNLHAMGLMTNRDFENYRSLFDLMESVTEGPDLLIYLRSSIPNLVKQIHARGREYENSISIDYLSRLNERYEAWVHNYDKGGLLVIDVDELNFVDSPEDLGVVINKIDAQLHGLFQD</sequence>
<dbReference type="InterPro" id="IPR002624">
    <property type="entry name" value="DCK/DGK"/>
</dbReference>
<dbReference type="PANTHER" id="PTHR10513:SF35">
    <property type="entry name" value="DEOXYADENOSINE KINASE"/>
    <property type="match status" value="1"/>
</dbReference>
<proteinExistence type="inferred from homology"/>
<evidence type="ECO:0000256" key="2">
    <source>
        <dbReference type="ARBA" id="ARBA00022679"/>
    </source>
</evidence>
<comment type="caution">
    <text evidence="10">The sequence shown here is derived from an EMBL/GenBank/DDBJ whole genome shotgun (WGS) entry which is preliminary data.</text>
</comment>
<evidence type="ECO:0000256" key="6">
    <source>
        <dbReference type="PIRSR" id="PIRSR000705-1"/>
    </source>
</evidence>
<accession>A0A2S7KR03</accession>
<feature type="binding site" evidence="7">
    <location>
        <position position="84"/>
    </location>
    <ligand>
        <name>substrate</name>
    </ligand>
</feature>
<dbReference type="GO" id="GO:0005524">
    <property type="term" value="F:ATP binding"/>
    <property type="evidence" value="ECO:0007669"/>
    <property type="project" value="UniProtKB-KW"/>
</dbReference>
<dbReference type="GO" id="GO:0005737">
    <property type="term" value="C:cytoplasm"/>
    <property type="evidence" value="ECO:0007669"/>
    <property type="project" value="TreeGrafter"/>
</dbReference>